<dbReference type="InterPro" id="IPR010997">
    <property type="entry name" value="HRDC-like_sf"/>
</dbReference>
<name>A0A0R2WXP5_9GAMM</name>
<dbReference type="GO" id="GO:0006139">
    <property type="term" value="P:nucleobase-containing compound metabolic process"/>
    <property type="evidence" value="ECO:0007669"/>
    <property type="project" value="InterPro"/>
</dbReference>
<dbReference type="PANTHER" id="PTHR47649">
    <property type="entry name" value="RIBONUCLEASE D"/>
    <property type="match status" value="1"/>
</dbReference>
<dbReference type="InterPro" id="IPR051086">
    <property type="entry name" value="RNase_D-like"/>
</dbReference>
<dbReference type="InterPro" id="IPR044876">
    <property type="entry name" value="HRDC_dom_sf"/>
</dbReference>
<dbReference type="InterPro" id="IPR012337">
    <property type="entry name" value="RNaseH-like_sf"/>
</dbReference>
<reference evidence="2 3" key="1">
    <citation type="submission" date="2015-10" db="EMBL/GenBank/DDBJ databases">
        <title>Metagenome-Assembled Genomes uncover a global brackish microbiome.</title>
        <authorList>
            <person name="Hugerth L.W."/>
            <person name="Larsson J."/>
            <person name="Alneberg J."/>
            <person name="Lindh M.V."/>
            <person name="Legrand C."/>
            <person name="Pinhassi J."/>
            <person name="Andersson A.F."/>
        </authorList>
    </citation>
    <scope>NUCLEOTIDE SEQUENCE [LARGE SCALE GENOMIC DNA]</scope>
    <source>
        <strain evidence="2">BACL3 MAG-120924-bin41</strain>
    </source>
</reference>
<evidence type="ECO:0000313" key="2">
    <source>
        <dbReference type="EMBL" id="KRP28662.1"/>
    </source>
</evidence>
<gene>
    <name evidence="2" type="ORF">ABS30_05160</name>
</gene>
<protein>
    <recommendedName>
        <fullName evidence="1">3'-5' exonuclease domain-containing protein</fullName>
    </recommendedName>
</protein>
<dbReference type="InterPro" id="IPR036397">
    <property type="entry name" value="RNaseH_sf"/>
</dbReference>
<evidence type="ECO:0000259" key="1">
    <source>
        <dbReference type="SMART" id="SM00474"/>
    </source>
</evidence>
<dbReference type="Pfam" id="PF21293">
    <property type="entry name" value="RNAseD_HRDC_C"/>
    <property type="match status" value="1"/>
</dbReference>
<dbReference type="SMART" id="SM00474">
    <property type="entry name" value="35EXOc"/>
    <property type="match status" value="1"/>
</dbReference>
<dbReference type="InterPro" id="IPR002562">
    <property type="entry name" value="3'-5'_exonuclease_dom"/>
</dbReference>
<dbReference type="PANTHER" id="PTHR47649:SF1">
    <property type="entry name" value="RIBONUCLEASE D"/>
    <property type="match status" value="1"/>
</dbReference>
<dbReference type="Gene3D" id="1.10.150.80">
    <property type="entry name" value="HRDC domain"/>
    <property type="match status" value="2"/>
</dbReference>
<accession>A0A0R2WXP5</accession>
<dbReference type="Proteomes" id="UP000052138">
    <property type="component" value="Unassembled WGS sequence"/>
</dbReference>
<dbReference type="Gene3D" id="3.30.420.10">
    <property type="entry name" value="Ribonuclease H-like superfamily/Ribonuclease H"/>
    <property type="match status" value="1"/>
</dbReference>
<proteinExistence type="predicted"/>
<dbReference type="Pfam" id="PF00570">
    <property type="entry name" value="HRDC"/>
    <property type="match status" value="1"/>
</dbReference>
<dbReference type="SUPFAM" id="SSF53098">
    <property type="entry name" value="Ribonuclease H-like"/>
    <property type="match status" value="1"/>
</dbReference>
<dbReference type="GO" id="GO:0000166">
    <property type="term" value="F:nucleotide binding"/>
    <property type="evidence" value="ECO:0007669"/>
    <property type="project" value="InterPro"/>
</dbReference>
<organism evidence="2 3">
    <name type="scientific">OM182 bacterium BACL3 MAG-120924-bin41</name>
    <dbReference type="NCBI Taxonomy" id="1655632"/>
    <lineage>
        <taxon>Bacteria</taxon>
        <taxon>Pseudomonadati</taxon>
        <taxon>Pseudomonadota</taxon>
        <taxon>Gammaproteobacteria</taxon>
        <taxon>OMG group</taxon>
        <taxon>OM182 clade</taxon>
    </lineage>
</organism>
<dbReference type="InterPro" id="IPR048579">
    <property type="entry name" value="RNAseD_HRDC_C"/>
</dbReference>
<dbReference type="SUPFAM" id="SSF47819">
    <property type="entry name" value="HRDC-like"/>
    <property type="match status" value="2"/>
</dbReference>
<dbReference type="CDD" id="cd06142">
    <property type="entry name" value="RNaseD_exo"/>
    <property type="match status" value="1"/>
</dbReference>
<sequence>MGEVREYSESPQMVYVADSHSLAALCESWSQLDALAVDTEFMRTNTFYAKLGLLQIGDGHCSYLLDPLEIDDWAPFEALCRAGIVEFIFHSCSEDLSVFLSHFGFVPERLFDTQLAASFLGLGPSLSYAALVLLRLDAVIEKDVTRSDWLQRPLTDAQLRYAAIDVVHLIDLRNQLLSELRERNMSDWFATECQNLIQTALNNEAESSWSTLYQSLSNAWRLSSDGLVLLRALSVWREKEARRRDKPKSWILKDNDLVEIAGALSGTNISGEQVSSARLLIDKGSLSRVEPSVVKRYGSVFAELADGCDYTQKIDNAELSAPLTPDMRKRLKRLQAVVASAAEAHGLAPEVLARKRQLLAYMHLMESEPEKGAWPSELSLWKKELLQAGFEGVLDS</sequence>
<feature type="domain" description="3'-5' exonuclease" evidence="1">
    <location>
        <begin position="13"/>
        <end position="181"/>
    </location>
</feature>
<evidence type="ECO:0000313" key="3">
    <source>
        <dbReference type="Proteomes" id="UP000052138"/>
    </source>
</evidence>
<comment type="caution">
    <text evidence="2">The sequence shown here is derived from an EMBL/GenBank/DDBJ whole genome shotgun (WGS) entry which is preliminary data.</text>
</comment>
<dbReference type="GO" id="GO:0008408">
    <property type="term" value="F:3'-5' exonuclease activity"/>
    <property type="evidence" value="ECO:0007669"/>
    <property type="project" value="InterPro"/>
</dbReference>
<dbReference type="Pfam" id="PF01612">
    <property type="entry name" value="DNA_pol_A_exo1"/>
    <property type="match status" value="1"/>
</dbReference>
<dbReference type="GO" id="GO:0003676">
    <property type="term" value="F:nucleic acid binding"/>
    <property type="evidence" value="ECO:0007669"/>
    <property type="project" value="InterPro"/>
</dbReference>
<dbReference type="EMBL" id="LIDJ01000128">
    <property type="protein sequence ID" value="KRP28662.1"/>
    <property type="molecule type" value="Genomic_DNA"/>
</dbReference>
<dbReference type="InterPro" id="IPR002121">
    <property type="entry name" value="HRDC_dom"/>
</dbReference>
<dbReference type="AlphaFoldDB" id="A0A0R2WXP5"/>